<comment type="subcellular location">
    <subcellularLocation>
        <location evidence="1">Cell membrane</location>
        <topology evidence="1">Multi-pass membrane protein</topology>
    </subcellularLocation>
</comment>
<keyword evidence="2" id="KW-1003">Cell membrane</keyword>
<evidence type="ECO:0000256" key="4">
    <source>
        <dbReference type="ARBA" id="ARBA00022989"/>
    </source>
</evidence>
<proteinExistence type="predicted"/>
<evidence type="ECO:0000256" key="5">
    <source>
        <dbReference type="ARBA" id="ARBA00023136"/>
    </source>
</evidence>
<reference evidence="7 8" key="1">
    <citation type="submission" date="2021-03" db="EMBL/GenBank/DDBJ databases">
        <title>Complete genome of Polaribacter_sp.G4M1.</title>
        <authorList>
            <person name="Jeong S.W."/>
            <person name="Bae J.W."/>
        </authorList>
    </citation>
    <scope>NUCLEOTIDE SEQUENCE [LARGE SCALE GENOMIC DNA]</scope>
    <source>
        <strain evidence="7 8">G4M1</strain>
    </source>
</reference>
<evidence type="ECO:0000313" key="8">
    <source>
        <dbReference type="Proteomes" id="UP000663935"/>
    </source>
</evidence>
<dbReference type="PANTHER" id="PTHR30250">
    <property type="entry name" value="PST FAMILY PREDICTED COLANIC ACID TRANSPORTER"/>
    <property type="match status" value="1"/>
</dbReference>
<feature type="transmembrane region" description="Helical" evidence="6">
    <location>
        <begin position="301"/>
        <end position="320"/>
    </location>
</feature>
<feature type="transmembrane region" description="Helical" evidence="6">
    <location>
        <begin position="393"/>
        <end position="417"/>
    </location>
</feature>
<dbReference type="InterPro" id="IPR050833">
    <property type="entry name" value="Poly_Biosynth_Transport"/>
</dbReference>
<dbReference type="Pfam" id="PF01943">
    <property type="entry name" value="Polysacc_synt"/>
    <property type="match status" value="1"/>
</dbReference>
<name>A0ABX7SVG1_9FLAO</name>
<dbReference type="PANTHER" id="PTHR30250:SF11">
    <property type="entry name" value="O-ANTIGEN TRANSPORTER-RELATED"/>
    <property type="match status" value="1"/>
</dbReference>
<keyword evidence="3 6" id="KW-0812">Transmembrane</keyword>
<keyword evidence="5 6" id="KW-0472">Membrane</keyword>
<feature type="transmembrane region" description="Helical" evidence="6">
    <location>
        <begin position="121"/>
        <end position="142"/>
    </location>
</feature>
<evidence type="ECO:0000256" key="1">
    <source>
        <dbReference type="ARBA" id="ARBA00004651"/>
    </source>
</evidence>
<feature type="transmembrane region" description="Helical" evidence="6">
    <location>
        <begin position="154"/>
        <end position="175"/>
    </location>
</feature>
<organism evidence="7 8">
    <name type="scientific">Polaribacter batillariae</name>
    <dbReference type="NCBI Taxonomy" id="2808900"/>
    <lineage>
        <taxon>Bacteria</taxon>
        <taxon>Pseudomonadati</taxon>
        <taxon>Bacteroidota</taxon>
        <taxon>Flavobacteriia</taxon>
        <taxon>Flavobacteriales</taxon>
        <taxon>Flavobacteriaceae</taxon>
    </lineage>
</organism>
<accession>A0ABX7SVG1</accession>
<keyword evidence="8" id="KW-1185">Reference proteome</keyword>
<dbReference type="EMBL" id="CP071795">
    <property type="protein sequence ID" value="QTD37308.1"/>
    <property type="molecule type" value="Genomic_DNA"/>
</dbReference>
<feature type="transmembrane region" description="Helical" evidence="6">
    <location>
        <begin position="55"/>
        <end position="73"/>
    </location>
</feature>
<evidence type="ECO:0000256" key="3">
    <source>
        <dbReference type="ARBA" id="ARBA00022692"/>
    </source>
</evidence>
<keyword evidence="4 6" id="KW-1133">Transmembrane helix</keyword>
<dbReference type="RefSeq" id="WP_207971479.1">
    <property type="nucleotide sequence ID" value="NZ_CP071795.1"/>
</dbReference>
<dbReference type="Proteomes" id="UP000663935">
    <property type="component" value="Chromosome"/>
</dbReference>
<feature type="transmembrane region" description="Helical" evidence="6">
    <location>
        <begin position="261"/>
        <end position="280"/>
    </location>
</feature>
<evidence type="ECO:0000256" key="2">
    <source>
        <dbReference type="ARBA" id="ARBA00022475"/>
    </source>
</evidence>
<evidence type="ECO:0000256" key="6">
    <source>
        <dbReference type="SAM" id="Phobius"/>
    </source>
</evidence>
<sequence length="423" mass="48098">MLLKIIKSVNQKGFFHVLIANLLFALVAFGSQLLVAKFLTEQELGFIKIFQSTTQILGILAGLGFSTSLLVLAANPKNYNRKGDLFCVALFNVIPISIVVWILFMFANYLGFSTKIDQVKILFSDFSFIMIILAITALYTSFFQANRDFKKFSFILIVSKILSLILIVITTYFFGYLGFMHGLWIGLLLTLFIYAFFVKKNYGLNTNFNISKFWDKTKEQLKISIHGLGANIFGNIALNIDIILLGYFYSSNPSLVGQYGFATIFITALGMFQGTIVQVSTPFFSKYINNKIILISVYKKYSLFLLIAACLVLLLCYFTLPMMIKLFYGEKFYLGIKYLEILLFAWFFRSLNAINISFLLGTAKTYVTNYINLIFALLNFTVIFILLNNKASLIVVIYSIITISLLIFIATSILVNFKFLKNK</sequence>
<gene>
    <name evidence="7" type="ORF">JL193_14545</name>
</gene>
<feature type="transmembrane region" description="Helical" evidence="6">
    <location>
        <begin position="14"/>
        <end position="35"/>
    </location>
</feature>
<feature type="transmembrane region" description="Helical" evidence="6">
    <location>
        <begin position="85"/>
        <end position="109"/>
    </location>
</feature>
<feature type="transmembrane region" description="Helical" evidence="6">
    <location>
        <begin position="181"/>
        <end position="198"/>
    </location>
</feature>
<protein>
    <submittedName>
        <fullName evidence="7">Oligosaccharide flippase family protein</fullName>
    </submittedName>
</protein>
<feature type="transmembrane region" description="Helical" evidence="6">
    <location>
        <begin position="369"/>
        <end position="387"/>
    </location>
</feature>
<evidence type="ECO:0000313" key="7">
    <source>
        <dbReference type="EMBL" id="QTD37308.1"/>
    </source>
</evidence>
<dbReference type="InterPro" id="IPR002797">
    <property type="entry name" value="Polysacc_synth"/>
</dbReference>
<feature type="transmembrane region" description="Helical" evidence="6">
    <location>
        <begin position="228"/>
        <end position="249"/>
    </location>
</feature>